<dbReference type="Proteomes" id="UP001150603">
    <property type="component" value="Unassembled WGS sequence"/>
</dbReference>
<dbReference type="EMBL" id="JANBPW010002582">
    <property type="protein sequence ID" value="KAJ1940312.1"/>
    <property type="molecule type" value="Genomic_DNA"/>
</dbReference>
<comment type="caution">
    <text evidence="1">The sequence shown here is derived from an EMBL/GenBank/DDBJ whole genome shotgun (WGS) entry which is preliminary data.</text>
</comment>
<name>A0ACC1J727_9FUNG</name>
<feature type="non-terminal residue" evidence="1">
    <location>
        <position position="666"/>
    </location>
</feature>
<organism evidence="1 2">
    <name type="scientific">Linderina macrospora</name>
    <dbReference type="NCBI Taxonomy" id="4868"/>
    <lineage>
        <taxon>Eukaryota</taxon>
        <taxon>Fungi</taxon>
        <taxon>Fungi incertae sedis</taxon>
        <taxon>Zoopagomycota</taxon>
        <taxon>Kickxellomycotina</taxon>
        <taxon>Kickxellomycetes</taxon>
        <taxon>Kickxellales</taxon>
        <taxon>Kickxellaceae</taxon>
        <taxon>Linderina</taxon>
    </lineage>
</organism>
<evidence type="ECO:0000313" key="1">
    <source>
        <dbReference type="EMBL" id="KAJ1940312.1"/>
    </source>
</evidence>
<protein>
    <submittedName>
        <fullName evidence="1">Uncharacterized protein</fullName>
    </submittedName>
</protein>
<sequence length="666" mass="75899">LVKLEAAYTAILGNPCRAHSYNAALLKRVILSDDPKARAVEARLLHRWAKHSRRSKDGKRYSERPTVLVKRTRAERPDWSAVRAAVWPYERTDAINYYRSQMTEADRRLKEVRDNFHQLEASPVAFVTMKRPVNAYILAQLNVYAAPNTCKIRMAPEARSIVWKSVGAPYSKKILRYILGLLMSFALLCLWCVPVVLISTLISLQFLVTRFPTLASVVQTNKFVRSLLNYTLPSLILTIFMTILPRLLWMFVLVGGDRAYGIADKNMLIRHFYFLVVYMVFIVGMSGTVWSSIYEIFTEFGEFWSRLVGSLPQLSTWFCVYVMLYGAGYQVMKLLHLKSVCRFLWHQANARTPRQYMKAISPVFIDWGTIAPYPMLFFFIGLLYSHLQPLLLAMCILYFSVGLFVMKYMCTYAWYFRQQAAASFWPVIIRRWVFCILLYQVLTTAIFASNDNHWFAAPMAVLMLFTLYYFLVRCRYIRQLSDSVPLQLLREAERRRKVTLAKEQREFEENERKAERDLAINGRDSSGTGGISVGWADLNDRRMSTNSDESASTAMRVPALSVLTQPNSIASRLTSGEGDADANIDDDNDIDGDNEKIERDGSASPQFMRAREATVPLVPPGMGNGGGGIGDIGDVNGSANSNAAEGDALITQRKHPKRTKKWYQLT</sequence>
<gene>
    <name evidence="1" type="ORF">FBU59_003851</name>
</gene>
<feature type="non-terminal residue" evidence="1">
    <location>
        <position position="1"/>
    </location>
</feature>
<accession>A0ACC1J727</accession>
<keyword evidence="2" id="KW-1185">Reference proteome</keyword>
<reference evidence="1" key="1">
    <citation type="submission" date="2022-07" db="EMBL/GenBank/DDBJ databases">
        <title>Phylogenomic reconstructions and comparative analyses of Kickxellomycotina fungi.</title>
        <authorList>
            <person name="Reynolds N.K."/>
            <person name="Stajich J.E."/>
            <person name="Barry K."/>
            <person name="Grigoriev I.V."/>
            <person name="Crous P."/>
            <person name="Smith M.E."/>
        </authorList>
    </citation>
    <scope>NUCLEOTIDE SEQUENCE</scope>
    <source>
        <strain evidence="1">NRRL 5244</strain>
    </source>
</reference>
<evidence type="ECO:0000313" key="2">
    <source>
        <dbReference type="Proteomes" id="UP001150603"/>
    </source>
</evidence>
<proteinExistence type="predicted"/>